<name>X0GVC6_FUSOX</name>
<dbReference type="Proteomes" id="UP000030676">
    <property type="component" value="Unassembled WGS sequence"/>
</dbReference>
<accession>X0GVC6</accession>
<dbReference type="AlphaFoldDB" id="X0GVC6"/>
<sequence length="71" mass="7850">MPPIVPFKETKGQSWLVDPSLTSRTKTLGHGHNMPSQAAPKRCHHPPATAEISLCFSRRCRNVQGTIALRC</sequence>
<proteinExistence type="predicted"/>
<reference evidence="2" key="1">
    <citation type="submission" date="2011-11" db="EMBL/GenBank/DDBJ databases">
        <title>The Genome Sequence of Fusarium oxysporum PHW808.</title>
        <authorList>
            <consortium name="The Broad Institute Genome Sequencing Platform"/>
            <person name="Ma L.-J."/>
            <person name="Gale L.R."/>
            <person name="Schwartz D.C."/>
            <person name="Zhou S."/>
            <person name="Corby-Kistler H."/>
            <person name="Young S.K."/>
            <person name="Zeng Q."/>
            <person name="Gargeya S."/>
            <person name="Fitzgerald M."/>
            <person name="Haas B."/>
            <person name="Abouelleil A."/>
            <person name="Alvarado L."/>
            <person name="Arachchi H.M."/>
            <person name="Berlin A."/>
            <person name="Brown A."/>
            <person name="Chapman S.B."/>
            <person name="Chen Z."/>
            <person name="Dunbar C."/>
            <person name="Freedman E."/>
            <person name="Gearin G."/>
            <person name="Goldberg J."/>
            <person name="Griggs A."/>
            <person name="Gujja S."/>
            <person name="Heiman D."/>
            <person name="Howarth C."/>
            <person name="Larson L."/>
            <person name="Lui A."/>
            <person name="MacDonald P.J.P."/>
            <person name="Montmayeur A."/>
            <person name="Murphy C."/>
            <person name="Neiman D."/>
            <person name="Pearson M."/>
            <person name="Priest M."/>
            <person name="Roberts A."/>
            <person name="Saif S."/>
            <person name="Shea T."/>
            <person name="Shenoy N."/>
            <person name="Sisk P."/>
            <person name="Stolte C."/>
            <person name="Sykes S."/>
            <person name="Wortman J."/>
            <person name="Nusbaum C."/>
            <person name="Birren B."/>
        </authorList>
    </citation>
    <scope>NUCLEOTIDE SEQUENCE [LARGE SCALE GENOMIC DNA]</scope>
    <source>
        <strain evidence="2">54008</strain>
    </source>
</reference>
<evidence type="ECO:0000313" key="2">
    <source>
        <dbReference type="EMBL" id="EXL63855.1"/>
    </source>
</evidence>
<dbReference type="EMBL" id="KK034641">
    <property type="protein sequence ID" value="EXL63855.1"/>
    <property type="molecule type" value="Genomic_DNA"/>
</dbReference>
<protein>
    <submittedName>
        <fullName evidence="2">Uncharacterized protein</fullName>
    </submittedName>
</protein>
<organism evidence="2">
    <name type="scientific">Fusarium oxysporum f. sp. conglutinans race 2 54008</name>
    <dbReference type="NCBI Taxonomy" id="1089457"/>
    <lineage>
        <taxon>Eukaryota</taxon>
        <taxon>Fungi</taxon>
        <taxon>Dikarya</taxon>
        <taxon>Ascomycota</taxon>
        <taxon>Pezizomycotina</taxon>
        <taxon>Sordariomycetes</taxon>
        <taxon>Hypocreomycetidae</taxon>
        <taxon>Hypocreales</taxon>
        <taxon>Nectriaceae</taxon>
        <taxon>Fusarium</taxon>
        <taxon>Fusarium oxysporum species complex</taxon>
    </lineage>
</organism>
<feature type="region of interest" description="Disordered" evidence="1">
    <location>
        <begin position="23"/>
        <end position="43"/>
    </location>
</feature>
<reference evidence="2" key="2">
    <citation type="submission" date="2014-03" db="EMBL/GenBank/DDBJ databases">
        <title>The Genome Annotation of Fusarium oxysporum PHW808.</title>
        <authorList>
            <consortium name="The Broad Institute Genomics Platform"/>
            <person name="Ma L.-J."/>
            <person name="Corby-Kistler H."/>
            <person name="Broz K."/>
            <person name="Gale L.R."/>
            <person name="Jonkers W."/>
            <person name="O'Donnell K."/>
            <person name="Ploetz R."/>
            <person name="Steinberg C."/>
            <person name="Schwartz D.C."/>
            <person name="VanEtten H."/>
            <person name="Zhou S."/>
            <person name="Young S.K."/>
            <person name="Zeng Q."/>
            <person name="Gargeya S."/>
            <person name="Fitzgerald M."/>
            <person name="Abouelleil A."/>
            <person name="Alvarado L."/>
            <person name="Chapman S.B."/>
            <person name="Gainer-Dewar J."/>
            <person name="Goldberg J."/>
            <person name="Griggs A."/>
            <person name="Gujja S."/>
            <person name="Hansen M."/>
            <person name="Howarth C."/>
            <person name="Imamovic A."/>
            <person name="Ireland A."/>
            <person name="Larimer J."/>
            <person name="McCowan C."/>
            <person name="Murphy C."/>
            <person name="Pearson M."/>
            <person name="Poon T.W."/>
            <person name="Priest M."/>
            <person name="Roberts A."/>
            <person name="Saif S."/>
            <person name="Shea T."/>
            <person name="Sykes S."/>
            <person name="Wortman J."/>
            <person name="Nusbaum C."/>
            <person name="Birren B."/>
        </authorList>
    </citation>
    <scope>NUCLEOTIDE SEQUENCE</scope>
    <source>
        <strain evidence="2">54008</strain>
    </source>
</reference>
<dbReference type="HOGENOM" id="CLU_2740128_0_0_1"/>
<evidence type="ECO:0000256" key="1">
    <source>
        <dbReference type="SAM" id="MobiDB-lite"/>
    </source>
</evidence>
<gene>
    <name evidence="2" type="ORF">FOPG_19873</name>
</gene>